<sequence>MLQVSSVNCLALRKNTSSASAISLRSSRRPELRLKPLKANNDDQVKVEKKSGAYTEDMQKKMGTALTYRHEDGLNFTRIYPDLIVGSCLQTPADVDRLATVEKVSTIISLQEDCDMAFFNLDGEAIRRRCQERGDINHVRFPIRDFDPYDLRLKLPRAVSKIAKEFQPGENRTLYIHCTAGLGRAPAVALSFLTWIRKIPLEEAFNHLRSLRPCSPRIEAVRAATADLLLGVDPIAATIGFDGRIDASRIQIAGLDVGWHQRLDLKPTLEVPSRFEVKRNLLPGRYLYKLVIDGGHWTISPDHPTLRDGNNLNNYLEVRGGATTEEAEEAQKRLLAPGGEPTEEERERVLDLLCPWDTREANAVAAVEGKKSG</sequence>
<dbReference type="InterPro" id="IPR020422">
    <property type="entry name" value="TYR_PHOSPHATASE_DUAL_dom"/>
</dbReference>
<dbReference type="PANTHER" id="PTHR46642:SF3">
    <property type="entry name" value="PHOSPHOGLUCAN PHOSPHATASE DSP4, CHLOROPLASTIC"/>
    <property type="match status" value="1"/>
</dbReference>
<dbReference type="GO" id="GO:0019203">
    <property type="term" value="F:carbohydrate phosphatase activity"/>
    <property type="evidence" value="ECO:0007669"/>
    <property type="project" value="InterPro"/>
</dbReference>
<keyword evidence="3" id="KW-0119">Carbohydrate metabolism</keyword>
<feature type="domain" description="Tyrosine specific protein phosphatases" evidence="5">
    <location>
        <begin position="153"/>
        <end position="213"/>
    </location>
</feature>
<gene>
    <name evidence="6" type="ORF">PPAR00522_LOCUS745</name>
</gene>
<dbReference type="SUPFAM" id="SSF52799">
    <property type="entry name" value="(Phosphotyrosine protein) phosphatases II"/>
    <property type="match status" value="1"/>
</dbReference>
<dbReference type="Pfam" id="PF00782">
    <property type="entry name" value="DSPc"/>
    <property type="match status" value="1"/>
</dbReference>
<dbReference type="Gene3D" id="2.60.40.10">
    <property type="entry name" value="Immunoglobulins"/>
    <property type="match status" value="1"/>
</dbReference>
<dbReference type="EMBL" id="HBFM01001355">
    <property type="protein sequence ID" value="CAD8764361.1"/>
    <property type="molecule type" value="Transcribed_RNA"/>
</dbReference>
<organism evidence="6">
    <name type="scientific">Polytomella parva</name>
    <dbReference type="NCBI Taxonomy" id="51329"/>
    <lineage>
        <taxon>Eukaryota</taxon>
        <taxon>Viridiplantae</taxon>
        <taxon>Chlorophyta</taxon>
        <taxon>core chlorophytes</taxon>
        <taxon>Chlorophyceae</taxon>
        <taxon>CS clade</taxon>
        <taxon>Chlamydomonadales</taxon>
        <taxon>Chlamydomonadaceae</taxon>
        <taxon>Polytomella</taxon>
    </lineage>
</organism>
<evidence type="ECO:0000259" key="4">
    <source>
        <dbReference type="PROSITE" id="PS50054"/>
    </source>
</evidence>
<evidence type="ECO:0000259" key="5">
    <source>
        <dbReference type="PROSITE" id="PS50056"/>
    </source>
</evidence>
<evidence type="ECO:0000313" key="6">
    <source>
        <dbReference type="EMBL" id="CAD8764361.1"/>
    </source>
</evidence>
<feature type="domain" description="Tyrosine-protein phosphatase" evidence="4">
    <location>
        <begin position="75"/>
        <end position="234"/>
    </location>
</feature>
<dbReference type="InterPro" id="IPR029021">
    <property type="entry name" value="Prot-tyrosine_phosphatase-like"/>
</dbReference>
<keyword evidence="1" id="KW-0378">Hydrolase</keyword>
<dbReference type="GO" id="GO:0005983">
    <property type="term" value="P:starch catabolic process"/>
    <property type="evidence" value="ECO:0007669"/>
    <property type="project" value="TreeGrafter"/>
</dbReference>
<dbReference type="CDD" id="cd14526">
    <property type="entry name" value="DSP_laforin-like"/>
    <property type="match status" value="1"/>
</dbReference>
<dbReference type="AlphaFoldDB" id="A0A7S0Y9K5"/>
<evidence type="ECO:0000256" key="3">
    <source>
        <dbReference type="ARBA" id="ARBA00023277"/>
    </source>
</evidence>
<dbReference type="SUPFAM" id="SSF81296">
    <property type="entry name" value="E set domains"/>
    <property type="match status" value="1"/>
</dbReference>
<dbReference type="PROSITE" id="PS50056">
    <property type="entry name" value="TYR_PHOSPHATASE_2"/>
    <property type="match status" value="1"/>
</dbReference>
<dbReference type="CDD" id="cd02859">
    <property type="entry name" value="E_set_AMPKbeta_like_N"/>
    <property type="match status" value="1"/>
</dbReference>
<dbReference type="InterPro" id="IPR000340">
    <property type="entry name" value="Dual-sp_phosphatase_cat-dom"/>
</dbReference>
<dbReference type="InterPro" id="IPR000387">
    <property type="entry name" value="Tyr_Pase_dom"/>
</dbReference>
<dbReference type="PROSITE" id="PS50054">
    <property type="entry name" value="TYR_PHOSPHATASE_DUAL"/>
    <property type="match status" value="1"/>
</dbReference>
<dbReference type="InterPro" id="IPR052832">
    <property type="entry name" value="Starch-Glucan_Phosphatase"/>
</dbReference>
<dbReference type="InterPro" id="IPR013783">
    <property type="entry name" value="Ig-like_fold"/>
</dbReference>
<evidence type="ECO:0000256" key="1">
    <source>
        <dbReference type="ARBA" id="ARBA00022801"/>
    </source>
</evidence>
<dbReference type="InterPro" id="IPR014756">
    <property type="entry name" value="Ig_E-set"/>
</dbReference>
<proteinExistence type="predicted"/>
<dbReference type="GO" id="GO:2001070">
    <property type="term" value="F:starch binding"/>
    <property type="evidence" value="ECO:0007669"/>
    <property type="project" value="TreeGrafter"/>
</dbReference>
<dbReference type="Gene3D" id="3.90.190.10">
    <property type="entry name" value="Protein tyrosine phosphatase superfamily"/>
    <property type="match status" value="1"/>
</dbReference>
<accession>A0A7S0Y9K5</accession>
<evidence type="ECO:0000256" key="2">
    <source>
        <dbReference type="ARBA" id="ARBA00022912"/>
    </source>
</evidence>
<dbReference type="SMART" id="SM00195">
    <property type="entry name" value="DSPc"/>
    <property type="match status" value="1"/>
</dbReference>
<dbReference type="GO" id="GO:0004721">
    <property type="term" value="F:phosphoprotein phosphatase activity"/>
    <property type="evidence" value="ECO:0007669"/>
    <property type="project" value="UniProtKB-KW"/>
</dbReference>
<name>A0A7S0Y9K5_9CHLO</name>
<evidence type="ECO:0008006" key="7">
    <source>
        <dbReference type="Google" id="ProtNLM"/>
    </source>
</evidence>
<dbReference type="InterPro" id="IPR045204">
    <property type="entry name" value="DSP_laforin-like"/>
</dbReference>
<dbReference type="PANTHER" id="PTHR46642">
    <property type="entry name" value="DUAL SPECIFICITY PHOSPHATASE, SUBGROUP, CATALYTIC DOMAIN"/>
    <property type="match status" value="1"/>
</dbReference>
<dbReference type="Pfam" id="PF16561">
    <property type="entry name" value="AMPK1_CBM"/>
    <property type="match status" value="1"/>
</dbReference>
<dbReference type="GO" id="GO:0009507">
    <property type="term" value="C:chloroplast"/>
    <property type="evidence" value="ECO:0007669"/>
    <property type="project" value="TreeGrafter"/>
</dbReference>
<reference evidence="6" key="1">
    <citation type="submission" date="2021-01" db="EMBL/GenBank/DDBJ databases">
        <authorList>
            <person name="Corre E."/>
            <person name="Pelletier E."/>
            <person name="Niang G."/>
            <person name="Scheremetjew M."/>
            <person name="Finn R."/>
            <person name="Kale V."/>
            <person name="Holt S."/>
            <person name="Cochrane G."/>
            <person name="Meng A."/>
            <person name="Brown T."/>
            <person name="Cohen L."/>
        </authorList>
    </citation>
    <scope>NUCLEOTIDE SEQUENCE</scope>
    <source>
        <strain evidence="6">SAG 63-3</strain>
    </source>
</reference>
<dbReference type="InterPro" id="IPR032640">
    <property type="entry name" value="AMPK1_CBM"/>
</dbReference>
<protein>
    <recommendedName>
        <fullName evidence="7">Tyrosine specific protein phosphatases domain-containing protein</fullName>
    </recommendedName>
</protein>
<keyword evidence="2" id="KW-0904">Protein phosphatase</keyword>